<dbReference type="EMBL" id="VOIH02000006">
    <property type="protein sequence ID" value="KAF3443247.1"/>
    <property type="molecule type" value="Genomic_DNA"/>
</dbReference>
<keyword evidence="2" id="KW-0645">Protease</keyword>
<dbReference type="OrthoDB" id="1680482at2759"/>
<evidence type="ECO:0000256" key="2">
    <source>
        <dbReference type="ARBA" id="ARBA00022670"/>
    </source>
</evidence>
<dbReference type="InterPro" id="IPR015410">
    <property type="entry name" value="DUF1985"/>
</dbReference>
<evidence type="ECO:0000256" key="1">
    <source>
        <dbReference type="ARBA" id="ARBA00005234"/>
    </source>
</evidence>
<dbReference type="Pfam" id="PF02902">
    <property type="entry name" value="Peptidase_C48"/>
    <property type="match status" value="1"/>
</dbReference>
<proteinExistence type="inferred from homology"/>
<gene>
    <name evidence="6" type="ORF">FNV43_RR12929</name>
</gene>
<dbReference type="SUPFAM" id="SSF54001">
    <property type="entry name" value="Cysteine proteinases"/>
    <property type="match status" value="1"/>
</dbReference>
<keyword evidence="7" id="KW-1185">Reference proteome</keyword>
<dbReference type="InterPro" id="IPR038765">
    <property type="entry name" value="Papain-like_cys_pep_sf"/>
</dbReference>
<dbReference type="PANTHER" id="PTHR12606">
    <property type="entry name" value="SENTRIN/SUMO-SPECIFIC PROTEASE"/>
    <property type="match status" value="1"/>
</dbReference>
<feature type="domain" description="Ubiquitin-like protease family profile" evidence="5">
    <location>
        <begin position="130"/>
        <end position="352"/>
    </location>
</feature>
<evidence type="ECO:0000256" key="3">
    <source>
        <dbReference type="ARBA" id="ARBA00022801"/>
    </source>
</evidence>
<evidence type="ECO:0000313" key="6">
    <source>
        <dbReference type="EMBL" id="KAF3443247.1"/>
    </source>
</evidence>
<keyword evidence="3" id="KW-0378">Hydrolase</keyword>
<dbReference type="GO" id="GO:0016926">
    <property type="term" value="P:protein desumoylation"/>
    <property type="evidence" value="ECO:0007669"/>
    <property type="project" value="TreeGrafter"/>
</dbReference>
<reference evidence="6" key="1">
    <citation type="submission" date="2020-03" db="EMBL/GenBank/DDBJ databases">
        <title>A high-quality chromosome-level genome assembly of a woody plant with both climbing and erect habits, Rhamnella rubrinervis.</title>
        <authorList>
            <person name="Lu Z."/>
            <person name="Yang Y."/>
            <person name="Zhu X."/>
            <person name="Sun Y."/>
        </authorList>
    </citation>
    <scope>NUCLEOTIDE SEQUENCE</scope>
    <source>
        <strain evidence="6">BYM</strain>
        <tissue evidence="6">Leaf</tissue>
    </source>
</reference>
<keyword evidence="4" id="KW-0788">Thiol protease</keyword>
<dbReference type="PANTHER" id="PTHR12606:SF136">
    <property type="entry name" value="ULP1 PROTEASE FAMILY PROTEIN"/>
    <property type="match status" value="1"/>
</dbReference>
<dbReference type="GO" id="GO:0016929">
    <property type="term" value="F:deSUMOylase activity"/>
    <property type="evidence" value="ECO:0007669"/>
    <property type="project" value="TreeGrafter"/>
</dbReference>
<organism evidence="6 7">
    <name type="scientific">Rhamnella rubrinervis</name>
    <dbReference type="NCBI Taxonomy" id="2594499"/>
    <lineage>
        <taxon>Eukaryota</taxon>
        <taxon>Viridiplantae</taxon>
        <taxon>Streptophyta</taxon>
        <taxon>Embryophyta</taxon>
        <taxon>Tracheophyta</taxon>
        <taxon>Spermatophyta</taxon>
        <taxon>Magnoliopsida</taxon>
        <taxon>eudicotyledons</taxon>
        <taxon>Gunneridae</taxon>
        <taxon>Pentapetalae</taxon>
        <taxon>rosids</taxon>
        <taxon>fabids</taxon>
        <taxon>Rosales</taxon>
        <taxon>Rhamnaceae</taxon>
        <taxon>rhamnoid group</taxon>
        <taxon>Rhamneae</taxon>
        <taxon>Rhamnella</taxon>
    </lineage>
</organism>
<dbReference type="Proteomes" id="UP000796880">
    <property type="component" value="Unassembled WGS sequence"/>
</dbReference>
<dbReference type="PROSITE" id="PS50600">
    <property type="entry name" value="ULP_PROTEASE"/>
    <property type="match status" value="1"/>
</dbReference>
<evidence type="ECO:0000259" key="5">
    <source>
        <dbReference type="PROSITE" id="PS50600"/>
    </source>
</evidence>
<protein>
    <recommendedName>
        <fullName evidence="5">Ubiquitin-like protease family profile domain-containing protein</fullName>
    </recommendedName>
</protein>
<dbReference type="AlphaFoldDB" id="A0A8K0H051"/>
<dbReference type="GO" id="GO:0006508">
    <property type="term" value="P:proteolysis"/>
    <property type="evidence" value="ECO:0007669"/>
    <property type="project" value="UniProtKB-KW"/>
</dbReference>
<dbReference type="Gene3D" id="3.40.395.10">
    <property type="entry name" value="Adenoviral Proteinase, Chain A"/>
    <property type="match status" value="1"/>
</dbReference>
<dbReference type="GO" id="GO:0005634">
    <property type="term" value="C:nucleus"/>
    <property type="evidence" value="ECO:0007669"/>
    <property type="project" value="TreeGrafter"/>
</dbReference>
<evidence type="ECO:0000256" key="4">
    <source>
        <dbReference type="ARBA" id="ARBA00022807"/>
    </source>
</evidence>
<comment type="similarity">
    <text evidence="1">Belongs to the peptidase C48 family.</text>
</comment>
<comment type="caution">
    <text evidence="6">The sequence shown here is derived from an EMBL/GenBank/DDBJ whole genome shotgun (WGS) entry which is preliminary data.</text>
</comment>
<accession>A0A8K0H051</accession>
<dbReference type="Pfam" id="PF09331">
    <property type="entry name" value="DUF1985"/>
    <property type="match status" value="1"/>
</dbReference>
<sequence>MQTMISWRRNSVRPAVLQVVNRLVPDDKKYHAHLTIECEDKNVMEFEFNGTGARFDRKCFAMITRLNCGKFPRDSELEHLPYDLWTKFFGKRGPMTWRIDKAFEDLDFDENEVADNVKCCMFYFLETVLLGGDKKRYGVLKPFPLPPIGPWQISWEVDAALYYIRRRSINSPQVYDQRAIVTDCMFWSSIHARYTKYLKEQSEHGEEDELSDTADWEKEMKDSPFDMYALGTLPIGSKSWLEVDYVYVPVNNNNKHWLAAKVDIRNRTITLYDPNNAMSQDEFQCRNAKCLSILFPYLLMVHGYYDLYPELKVEGNSNLEPFDIKRELATNVPQQKVSGDCGIYIIKYIEYMVAKRQFDFYNTNAIFFREKLAVDIFHDR</sequence>
<evidence type="ECO:0000313" key="7">
    <source>
        <dbReference type="Proteomes" id="UP000796880"/>
    </source>
</evidence>
<name>A0A8K0H051_9ROSA</name>
<dbReference type="InterPro" id="IPR003653">
    <property type="entry name" value="Peptidase_C48_C"/>
</dbReference>